<comment type="caution">
    <text evidence="1">The sequence shown here is derived from an EMBL/GenBank/DDBJ whole genome shotgun (WGS) entry which is preliminary data.</text>
</comment>
<dbReference type="EMBL" id="CAKOGP040001939">
    <property type="protein sequence ID" value="CAJ1957356.1"/>
    <property type="molecule type" value="Genomic_DNA"/>
</dbReference>
<organism evidence="1 2">
    <name type="scientific">Cylindrotheca closterium</name>
    <dbReference type="NCBI Taxonomy" id="2856"/>
    <lineage>
        <taxon>Eukaryota</taxon>
        <taxon>Sar</taxon>
        <taxon>Stramenopiles</taxon>
        <taxon>Ochrophyta</taxon>
        <taxon>Bacillariophyta</taxon>
        <taxon>Bacillariophyceae</taxon>
        <taxon>Bacillariophycidae</taxon>
        <taxon>Bacillariales</taxon>
        <taxon>Bacillariaceae</taxon>
        <taxon>Cylindrotheca</taxon>
    </lineage>
</organism>
<evidence type="ECO:0000313" key="2">
    <source>
        <dbReference type="Proteomes" id="UP001295423"/>
    </source>
</evidence>
<evidence type="ECO:0000313" key="1">
    <source>
        <dbReference type="EMBL" id="CAJ1957356.1"/>
    </source>
</evidence>
<keyword evidence="2" id="KW-1185">Reference proteome</keyword>
<name>A0AAD2JK75_9STRA</name>
<proteinExistence type="predicted"/>
<sequence length="164" mass="18700">MKARFLGFSLDSGDDFTYVILVTDPDSDKEPRLIFTRSIICPRNVCKAATVVVRKGKTKFEIYKKDERTILEGIAYPDFLPRLSERAPNPLLTIQDEPEPLDTVEEDERAIEEVYGPPPLKRLCTDPTSDDALLHTDKVEMEALLFRTNPDGLIGRRNELEQSF</sequence>
<dbReference type="Proteomes" id="UP001295423">
    <property type="component" value="Unassembled WGS sequence"/>
</dbReference>
<protein>
    <submittedName>
        <fullName evidence="1">Uncharacterized protein</fullName>
    </submittedName>
</protein>
<reference evidence="1" key="1">
    <citation type="submission" date="2023-08" db="EMBL/GenBank/DDBJ databases">
        <authorList>
            <person name="Audoor S."/>
            <person name="Bilcke G."/>
        </authorList>
    </citation>
    <scope>NUCLEOTIDE SEQUENCE</scope>
</reference>
<gene>
    <name evidence="1" type="ORF">CYCCA115_LOCUS16676</name>
</gene>
<accession>A0AAD2JK75</accession>
<dbReference type="AlphaFoldDB" id="A0AAD2JK75"/>